<protein>
    <recommendedName>
        <fullName evidence="3">Phytase-like domain-containing protein</fullName>
    </recommendedName>
</protein>
<name>A0A3D8M2Q0_9ALTE</name>
<comment type="caution">
    <text evidence="1">The sequence shown here is derived from an EMBL/GenBank/DDBJ whole genome shotgun (WGS) entry which is preliminary data.</text>
</comment>
<dbReference type="AlphaFoldDB" id="A0A3D8M2Q0"/>
<dbReference type="SUPFAM" id="SSF50956">
    <property type="entry name" value="Thermostable phytase (3-phytase)"/>
    <property type="match status" value="1"/>
</dbReference>
<proteinExistence type="predicted"/>
<evidence type="ECO:0008006" key="3">
    <source>
        <dbReference type="Google" id="ProtNLM"/>
    </source>
</evidence>
<organism evidence="1 2">
    <name type="scientific">Alteromonas aestuariivivens</name>
    <dbReference type="NCBI Taxonomy" id="1938339"/>
    <lineage>
        <taxon>Bacteria</taxon>
        <taxon>Pseudomonadati</taxon>
        <taxon>Pseudomonadota</taxon>
        <taxon>Gammaproteobacteria</taxon>
        <taxon>Alteromonadales</taxon>
        <taxon>Alteromonadaceae</taxon>
        <taxon>Alteromonas/Salinimonas group</taxon>
        <taxon>Alteromonas</taxon>
    </lineage>
</organism>
<dbReference type="OrthoDB" id="5756737at2"/>
<evidence type="ECO:0000313" key="2">
    <source>
        <dbReference type="Proteomes" id="UP000256561"/>
    </source>
</evidence>
<reference evidence="2" key="1">
    <citation type="submission" date="2018-08" db="EMBL/GenBank/DDBJ databases">
        <authorList>
            <person name="Zhang J."/>
            <person name="Du Z.-J."/>
        </authorList>
    </citation>
    <scope>NUCLEOTIDE SEQUENCE [LARGE SCALE GENOMIC DNA]</scope>
    <source>
        <strain evidence="2">KCTC 52655</strain>
    </source>
</reference>
<keyword evidence="2" id="KW-1185">Reference proteome</keyword>
<dbReference type="Proteomes" id="UP000256561">
    <property type="component" value="Unassembled WGS sequence"/>
</dbReference>
<gene>
    <name evidence="1" type="ORF">DXV75_16185</name>
</gene>
<evidence type="ECO:0000313" key="1">
    <source>
        <dbReference type="EMBL" id="RDV23997.1"/>
    </source>
</evidence>
<sequence>MVSSPPADPVVNVYGKWIKESDGTIMQDPQTSGLTLWQDKLVSISDGSALPHQQRRLHLIEPASATLAPAGAQMTMDYTVRRSCFSEYLANEPDLEAIVADPADPNVFYTVTEDATRTGALSMRCQQKYQDTGSTDYPSLLLRLQLNDSGETHITHVRPLQFPAQLNVGNFPNDGIEGLAMAEDRTLYIGLEKDAAGLPRIFTVTLDEEFWKTQYFAEVQDPGLKLPVYQQGNHPINGLAYYKPENSDNHYLLAAARNDNELWIIDAAGRLPARTVLMRFYAPVEQRGADCEAAELMDNASIEGLVVAGNTLWMVNDPWKVNYLKNLQCPSNQPHYEAMAPLLFGVELQNHWFEG</sequence>
<dbReference type="EMBL" id="QRHA01000016">
    <property type="protein sequence ID" value="RDV23997.1"/>
    <property type="molecule type" value="Genomic_DNA"/>
</dbReference>
<accession>A0A3D8M2Q0</accession>